<evidence type="ECO:0000313" key="2">
    <source>
        <dbReference type="Proteomes" id="UP000034112"/>
    </source>
</evidence>
<dbReference type="OrthoDB" id="1577640at2759"/>
<name>A0A0F9X0I9_TRIHA</name>
<dbReference type="EMBL" id="JOKZ01000450">
    <property type="protein sequence ID" value="KKO98174.1"/>
    <property type="molecule type" value="Genomic_DNA"/>
</dbReference>
<dbReference type="Proteomes" id="UP000034112">
    <property type="component" value="Unassembled WGS sequence"/>
</dbReference>
<comment type="caution">
    <text evidence="1">The sequence shown here is derived from an EMBL/GenBank/DDBJ whole genome shotgun (WGS) entry which is preliminary data.</text>
</comment>
<dbReference type="AlphaFoldDB" id="A0A0F9X0I9"/>
<gene>
    <name evidence="1" type="ORF">THAR02_09718</name>
</gene>
<proteinExistence type="predicted"/>
<accession>A0A0F9X0I9</accession>
<reference evidence="2" key="1">
    <citation type="journal article" date="2015" name="Genome Announc.">
        <title>Draft whole-genome sequence of the biocontrol agent Trichoderma harzianum T6776.</title>
        <authorList>
            <person name="Baroncelli R."/>
            <person name="Piaggeschi G."/>
            <person name="Fiorini L."/>
            <person name="Bertolini E."/>
            <person name="Zapparata A."/>
            <person name="Pe M.E."/>
            <person name="Sarrocco S."/>
            <person name="Vannacci G."/>
        </authorList>
    </citation>
    <scope>NUCLEOTIDE SEQUENCE [LARGE SCALE GENOMIC DNA]</scope>
    <source>
        <strain evidence="2">T6776</strain>
    </source>
</reference>
<evidence type="ECO:0000313" key="1">
    <source>
        <dbReference type="EMBL" id="KKO98174.1"/>
    </source>
</evidence>
<sequence length="292" mass="33520">MHAHKTKSSNKLRSQNTYPIQKPDICRIKKSLGVFKETLDLALQNLELSCSCLTTSKLRNLETASQQASNGLTALDYGISTLHTKSDDILGQLQHNNTIVAAALDGEDPRKAIYKLAYKPKEYGNALRREHYYAAIRSITFDALGIAHTCRCAENYTRNPELDAVEIAEIQDEYAELLELLESLIEEFETHAFEVFDEATDRLGSMITFWNGYWVQRMNEVLYELSTAGEERKAAAEDLGVVWGPHPERETYEDDEWKGWGYYFQQIEEIESMGWRVLRHVFTSVSLHKQRD</sequence>
<organism evidence="1 2">
    <name type="scientific">Trichoderma harzianum</name>
    <name type="common">Hypocrea lixii</name>
    <dbReference type="NCBI Taxonomy" id="5544"/>
    <lineage>
        <taxon>Eukaryota</taxon>
        <taxon>Fungi</taxon>
        <taxon>Dikarya</taxon>
        <taxon>Ascomycota</taxon>
        <taxon>Pezizomycotina</taxon>
        <taxon>Sordariomycetes</taxon>
        <taxon>Hypocreomycetidae</taxon>
        <taxon>Hypocreales</taxon>
        <taxon>Hypocreaceae</taxon>
        <taxon>Trichoderma</taxon>
    </lineage>
</organism>
<protein>
    <submittedName>
        <fullName evidence="1">Uncharacterized protein</fullName>
    </submittedName>
</protein>